<evidence type="ECO:0000256" key="2">
    <source>
        <dbReference type="SAM" id="SignalP"/>
    </source>
</evidence>
<dbReference type="OrthoDB" id="10013189at2759"/>
<evidence type="ECO:0000256" key="1">
    <source>
        <dbReference type="SAM" id="MobiDB-lite"/>
    </source>
</evidence>
<dbReference type="AlphaFoldDB" id="A0A9N8HU45"/>
<organism evidence="3 4">
    <name type="scientific">Seminavis robusta</name>
    <dbReference type="NCBI Taxonomy" id="568900"/>
    <lineage>
        <taxon>Eukaryota</taxon>
        <taxon>Sar</taxon>
        <taxon>Stramenopiles</taxon>
        <taxon>Ochrophyta</taxon>
        <taxon>Bacillariophyta</taxon>
        <taxon>Bacillariophyceae</taxon>
        <taxon>Bacillariophycidae</taxon>
        <taxon>Naviculales</taxon>
        <taxon>Naviculaceae</taxon>
        <taxon>Seminavis</taxon>
    </lineage>
</organism>
<gene>
    <name evidence="3" type="ORF">SEMRO_1692_G291550.1</name>
</gene>
<evidence type="ECO:0000313" key="3">
    <source>
        <dbReference type="EMBL" id="CAB9525552.1"/>
    </source>
</evidence>
<name>A0A9N8HU45_9STRA</name>
<reference evidence="3" key="1">
    <citation type="submission" date="2020-06" db="EMBL/GenBank/DDBJ databases">
        <authorList>
            <consortium name="Plant Systems Biology data submission"/>
        </authorList>
    </citation>
    <scope>NUCLEOTIDE SEQUENCE</scope>
    <source>
        <strain evidence="3">D6</strain>
    </source>
</reference>
<feature type="signal peptide" evidence="2">
    <location>
        <begin position="1"/>
        <end position="23"/>
    </location>
</feature>
<feature type="region of interest" description="Disordered" evidence="1">
    <location>
        <begin position="392"/>
        <end position="466"/>
    </location>
</feature>
<accession>A0A9N8HU45</accession>
<protein>
    <submittedName>
        <fullName evidence="3">Uncharacterized protein</fullName>
    </submittedName>
</protein>
<proteinExistence type="predicted"/>
<comment type="caution">
    <text evidence="3">The sequence shown here is derived from an EMBL/GenBank/DDBJ whole genome shotgun (WGS) entry which is preliminary data.</text>
</comment>
<feature type="compositionally biased region" description="Low complexity" evidence="1">
    <location>
        <begin position="442"/>
        <end position="459"/>
    </location>
</feature>
<sequence length="492" mass="53133">MKIHQLVVSRLLTVLAIWKGSSSGNHAMAQQVTTTMEWLRGPFDGTSETCVPKTITSYPGTDPAAVAADNPDCAVLDWSHIQQMHAYTTFQDLQFGIDDDIEARIGPLFVKNSDERLDYECPPDQYNGFDYRYSFCVLEDNNTMLAVAYVTTEDTGDGNATAWLLGLDAIPSGKPFPETLEVNQPPFGAVRYEWGKFGQRLPMAETGALTICTTPDVEASCSGVDESQILDLIGLQYAGEGIFSLAGIGYTGPSVWIHDDARQLLYLTAGAANGFWFNDSGFFLADYTADPPTCTWLDNCNFACEVYNYDSRFFDFIGLWNITGKYGMEDFGDPQLVRVYLGNAIDAAGIFPCLMYVSIEEGYYIGLDKLDTTPGTLGSSFWYSTTVDGEPDYTEYPVPPDSGCPGTTEEWLGVGNNDAEATNSSNSEAGGGTGADGSDEQPTSSTEPPASSTEPGEAPTTSDANPAFFKRGIAGLGGVAILFIALLVPEHS</sequence>
<keyword evidence="2" id="KW-0732">Signal</keyword>
<dbReference type="Proteomes" id="UP001153069">
    <property type="component" value="Unassembled WGS sequence"/>
</dbReference>
<evidence type="ECO:0000313" key="4">
    <source>
        <dbReference type="Proteomes" id="UP001153069"/>
    </source>
</evidence>
<dbReference type="EMBL" id="CAICTM010001690">
    <property type="protein sequence ID" value="CAB9525552.1"/>
    <property type="molecule type" value="Genomic_DNA"/>
</dbReference>
<keyword evidence="4" id="KW-1185">Reference proteome</keyword>
<feature type="compositionally biased region" description="Polar residues" evidence="1">
    <location>
        <begin position="419"/>
        <end position="428"/>
    </location>
</feature>
<feature type="chain" id="PRO_5040122300" evidence="2">
    <location>
        <begin position="24"/>
        <end position="492"/>
    </location>
</feature>